<dbReference type="InterPro" id="IPR012341">
    <property type="entry name" value="6hp_glycosidase-like_sf"/>
</dbReference>
<feature type="domain" description="Trehalase-like N-terminal" evidence="2">
    <location>
        <begin position="4"/>
        <end position="122"/>
    </location>
</feature>
<dbReference type="RefSeq" id="WP_134560899.1">
    <property type="nucleotide sequence ID" value="NZ_SOFS01000005.1"/>
</dbReference>
<dbReference type="Proteomes" id="UP000297604">
    <property type="component" value="Unassembled WGS sequence"/>
</dbReference>
<keyword evidence="3" id="KW-0378">Hydrolase</keyword>
<dbReference type="EMBL" id="SOFS01000005">
    <property type="protein sequence ID" value="TFC23551.1"/>
    <property type="molecule type" value="Genomic_DNA"/>
</dbReference>
<accession>A0ABY2IV33</accession>
<evidence type="ECO:0000313" key="3">
    <source>
        <dbReference type="EMBL" id="TFC23551.1"/>
    </source>
</evidence>
<dbReference type="PANTHER" id="PTHR31616">
    <property type="entry name" value="TREHALASE"/>
    <property type="match status" value="1"/>
</dbReference>
<evidence type="ECO:0000259" key="2">
    <source>
        <dbReference type="Pfam" id="PF19291"/>
    </source>
</evidence>
<dbReference type="Pfam" id="PF19291">
    <property type="entry name" value="TREH_N"/>
    <property type="match status" value="1"/>
</dbReference>
<keyword evidence="4" id="KW-1185">Reference proteome</keyword>
<dbReference type="Gene3D" id="1.50.10.10">
    <property type="match status" value="1"/>
</dbReference>
<dbReference type="Pfam" id="PF00723">
    <property type="entry name" value="Glyco_hydro_15"/>
    <property type="match status" value="1"/>
</dbReference>
<reference evidence="3 4" key="1">
    <citation type="submission" date="2019-03" db="EMBL/GenBank/DDBJ databases">
        <title>Genomics of glacier-inhabiting Cryobacterium strains.</title>
        <authorList>
            <person name="Liu Q."/>
            <person name="Xin Y.-H."/>
        </authorList>
    </citation>
    <scope>NUCLEOTIDE SEQUENCE [LARGE SCALE GENOMIC DNA]</scope>
    <source>
        <strain evidence="3 4">MDB1-5</strain>
    </source>
</reference>
<feature type="domain" description="GH15-like" evidence="1">
    <location>
        <begin position="217"/>
        <end position="583"/>
    </location>
</feature>
<dbReference type="InterPro" id="IPR011613">
    <property type="entry name" value="GH15-like"/>
</dbReference>
<dbReference type="InterPro" id="IPR045582">
    <property type="entry name" value="Trehalase-like_N"/>
</dbReference>
<protein>
    <submittedName>
        <fullName evidence="3">Glycoside hydrolase family 15 protein</fullName>
    </submittedName>
</protein>
<dbReference type="InterPro" id="IPR008928">
    <property type="entry name" value="6-hairpin_glycosidase_sf"/>
</dbReference>
<organism evidence="3 4">
    <name type="scientific">Cryobacterium glucosi</name>
    <dbReference type="NCBI Taxonomy" id="1259175"/>
    <lineage>
        <taxon>Bacteria</taxon>
        <taxon>Bacillati</taxon>
        <taxon>Actinomycetota</taxon>
        <taxon>Actinomycetes</taxon>
        <taxon>Micrococcales</taxon>
        <taxon>Microbacteriaceae</taxon>
        <taxon>Cryobacterium</taxon>
    </lineage>
</organism>
<comment type="caution">
    <text evidence="3">The sequence shown here is derived from an EMBL/GenBank/DDBJ whole genome shotgun (WGS) entry which is preliminary data.</text>
</comment>
<dbReference type="GO" id="GO:0016787">
    <property type="term" value="F:hydrolase activity"/>
    <property type="evidence" value="ECO:0007669"/>
    <property type="project" value="UniProtKB-KW"/>
</dbReference>
<evidence type="ECO:0000259" key="1">
    <source>
        <dbReference type="Pfam" id="PF00723"/>
    </source>
</evidence>
<proteinExistence type="predicted"/>
<evidence type="ECO:0000313" key="4">
    <source>
        <dbReference type="Proteomes" id="UP000297604"/>
    </source>
</evidence>
<dbReference type="PANTHER" id="PTHR31616:SF0">
    <property type="entry name" value="GLUCAN 1,4-ALPHA-GLUCOSIDASE"/>
    <property type="match status" value="1"/>
</dbReference>
<sequence>MPLNIEDYALIGDCHSAALVGSDGSIDWLCLPRFDSASMFGALLGTEDHGRWLLAPADPAATSTRNYVDGTFILAQVWTTPTGRVEVLDFMPHGDGRPDVLRRVRGLAGAVEMTEELRIRFGYAVSIPWVRQVHQDGETVLLAVAGPDAIAVRGPELTAADHRHTATFTVAAGEVVDLQLAWHPSHRPPPARIDVDAALAATTAWWTDWARSCTHDGPYRDEVVRSMLVLRALTHEETGGIVAAATTSLPEFRGGHRNWDYRYVWLRDAALALSVLLAHGYAEEAQNWRGWLLRAIAGDPDDVQIMYGLAGERYLPERELPSLPGYRGSSPVPVGNGAVDQFQADVIGEVMVALHAARHSGLTEGEFSWPLQRALIGSLERTWSRPDQGIWEVRGPAREFTHSRVMVWAAFDRMVRGCTEFGLDGPVERWTALRDEIRSDIEQRGFNAELGTYTQYFGGTEVDASLLVLPQVGFHDPTDARMLGTVAAIEADLLRDGLVLRYRTEVPVDGLAGGEHPFLACSFWLVEQYANSGRGEDARALMGRLVGFANDVGLLSEEYDVGAGRQAGNTPQALSHLALVRAADAITAMEDRAARLAGTGNDAATVAVPGAGG</sequence>
<dbReference type="SUPFAM" id="SSF48208">
    <property type="entry name" value="Six-hairpin glycosidases"/>
    <property type="match status" value="1"/>
</dbReference>
<name>A0ABY2IV33_9MICO</name>
<gene>
    <name evidence="3" type="ORF">E3O46_00480</name>
</gene>